<keyword evidence="4" id="KW-1185">Reference proteome</keyword>
<evidence type="ECO:0000259" key="1">
    <source>
        <dbReference type="PROSITE" id="PS50404"/>
    </source>
</evidence>
<organism evidence="3 4">
    <name type="scientific">Romeriopsis navalis LEGE 11480</name>
    <dbReference type="NCBI Taxonomy" id="2777977"/>
    <lineage>
        <taxon>Bacteria</taxon>
        <taxon>Bacillati</taxon>
        <taxon>Cyanobacteriota</taxon>
        <taxon>Cyanophyceae</taxon>
        <taxon>Leptolyngbyales</taxon>
        <taxon>Leptolyngbyaceae</taxon>
        <taxon>Romeriopsis</taxon>
        <taxon>Romeriopsis navalis</taxon>
    </lineage>
</organism>
<dbReference type="InterPro" id="IPR040079">
    <property type="entry name" value="Glutathione_S-Trfase"/>
</dbReference>
<protein>
    <submittedName>
        <fullName evidence="3">Glutathione S-transferase family protein</fullName>
    </submittedName>
</protein>
<dbReference type="Proteomes" id="UP000625316">
    <property type="component" value="Unassembled WGS sequence"/>
</dbReference>
<dbReference type="SFLD" id="SFLDG00358">
    <property type="entry name" value="Main_(cytGST)"/>
    <property type="match status" value="1"/>
</dbReference>
<dbReference type="Gene3D" id="1.20.1050.10">
    <property type="match status" value="1"/>
</dbReference>
<evidence type="ECO:0000313" key="4">
    <source>
        <dbReference type="Proteomes" id="UP000625316"/>
    </source>
</evidence>
<proteinExistence type="predicted"/>
<dbReference type="CDD" id="cd00570">
    <property type="entry name" value="GST_N_family"/>
    <property type="match status" value="1"/>
</dbReference>
<evidence type="ECO:0000313" key="3">
    <source>
        <dbReference type="EMBL" id="MBE9030083.1"/>
    </source>
</evidence>
<comment type="caution">
    <text evidence="3">The sequence shown here is derived from an EMBL/GenBank/DDBJ whole genome shotgun (WGS) entry which is preliminary data.</text>
</comment>
<dbReference type="SFLD" id="SFLDS00019">
    <property type="entry name" value="Glutathione_Transferase_(cytos"/>
    <property type="match status" value="1"/>
</dbReference>
<dbReference type="GO" id="GO:0006559">
    <property type="term" value="P:L-phenylalanine catabolic process"/>
    <property type="evidence" value="ECO:0007669"/>
    <property type="project" value="TreeGrafter"/>
</dbReference>
<dbReference type="GO" id="GO:0006749">
    <property type="term" value="P:glutathione metabolic process"/>
    <property type="evidence" value="ECO:0007669"/>
    <property type="project" value="TreeGrafter"/>
</dbReference>
<dbReference type="GO" id="GO:0004364">
    <property type="term" value="F:glutathione transferase activity"/>
    <property type="evidence" value="ECO:0007669"/>
    <property type="project" value="TreeGrafter"/>
</dbReference>
<reference evidence="3" key="1">
    <citation type="submission" date="2020-10" db="EMBL/GenBank/DDBJ databases">
        <authorList>
            <person name="Castelo-Branco R."/>
            <person name="Eusebio N."/>
            <person name="Adriana R."/>
            <person name="Vieira A."/>
            <person name="Brugerolle De Fraissinette N."/>
            <person name="Rezende De Castro R."/>
            <person name="Schneider M.P."/>
            <person name="Vasconcelos V."/>
            <person name="Leao P.N."/>
        </authorList>
    </citation>
    <scope>NUCLEOTIDE SEQUENCE</scope>
    <source>
        <strain evidence="3">LEGE 11480</strain>
    </source>
</reference>
<dbReference type="RefSeq" id="WP_264324910.1">
    <property type="nucleotide sequence ID" value="NZ_JADEXQ010000028.1"/>
</dbReference>
<gene>
    <name evidence="3" type="ORF">IQ266_10120</name>
</gene>
<dbReference type="PROSITE" id="PS50405">
    <property type="entry name" value="GST_CTER"/>
    <property type="match status" value="1"/>
</dbReference>
<dbReference type="InterPro" id="IPR004046">
    <property type="entry name" value="GST_C"/>
</dbReference>
<accession>A0A928VLT6</accession>
<dbReference type="InterPro" id="IPR036282">
    <property type="entry name" value="Glutathione-S-Trfase_C_sf"/>
</dbReference>
<dbReference type="PROSITE" id="PS50404">
    <property type="entry name" value="GST_NTER"/>
    <property type="match status" value="1"/>
</dbReference>
<dbReference type="SUPFAM" id="SSF52833">
    <property type="entry name" value="Thioredoxin-like"/>
    <property type="match status" value="1"/>
</dbReference>
<dbReference type="EMBL" id="JADEXQ010000028">
    <property type="protein sequence ID" value="MBE9030083.1"/>
    <property type="molecule type" value="Genomic_DNA"/>
</dbReference>
<dbReference type="Pfam" id="PF00043">
    <property type="entry name" value="GST_C"/>
    <property type="match status" value="1"/>
</dbReference>
<name>A0A928VLT6_9CYAN</name>
<feature type="domain" description="GST N-terminal" evidence="1">
    <location>
        <begin position="1"/>
        <end position="80"/>
    </location>
</feature>
<dbReference type="GO" id="GO:0016034">
    <property type="term" value="F:maleylacetoacetate isomerase activity"/>
    <property type="evidence" value="ECO:0007669"/>
    <property type="project" value="TreeGrafter"/>
</dbReference>
<dbReference type="PANTHER" id="PTHR42673">
    <property type="entry name" value="MALEYLACETOACETATE ISOMERASE"/>
    <property type="match status" value="1"/>
</dbReference>
<dbReference type="Pfam" id="PF13417">
    <property type="entry name" value="GST_N_3"/>
    <property type="match status" value="1"/>
</dbReference>
<dbReference type="AlphaFoldDB" id="A0A928VLT6"/>
<evidence type="ECO:0000259" key="2">
    <source>
        <dbReference type="PROSITE" id="PS50405"/>
    </source>
</evidence>
<feature type="domain" description="GST C-terminal" evidence="2">
    <location>
        <begin position="85"/>
        <end position="209"/>
    </location>
</feature>
<dbReference type="Gene3D" id="3.40.30.10">
    <property type="entry name" value="Glutaredoxin"/>
    <property type="match status" value="1"/>
</dbReference>
<dbReference type="InterPro" id="IPR004045">
    <property type="entry name" value="Glutathione_S-Trfase_N"/>
</dbReference>
<dbReference type="InterPro" id="IPR036249">
    <property type="entry name" value="Thioredoxin-like_sf"/>
</dbReference>
<dbReference type="SUPFAM" id="SSF47616">
    <property type="entry name" value="GST C-terminal domain-like"/>
    <property type="match status" value="1"/>
</dbReference>
<sequence>MLKFYYHPLSPLSRRVWLTLLEKQIPFETQEINLMGEQFQPEFLALNPFHHVPVIEDGDVRLIESFAIMDYLDAAYPAVKMTPSRPVALGQMRTIQMIVANELVPTIVAAVRAEGDFTQANARFDQMRIALKFLGEQLADRPFMTGETFTLADIVAGAAVPLFQRLGVALGEYGSLEAWQQRLSDRPTWQATHPQDADFERWQRYVKTMVKRQLKN</sequence>
<dbReference type="PANTHER" id="PTHR42673:SF4">
    <property type="entry name" value="MALEYLACETOACETATE ISOMERASE"/>
    <property type="match status" value="1"/>
</dbReference>
<dbReference type="InterPro" id="IPR010987">
    <property type="entry name" value="Glutathione-S-Trfase_C-like"/>
</dbReference>